<dbReference type="InterPro" id="IPR003587">
    <property type="entry name" value="Hint_dom_N"/>
</dbReference>
<dbReference type="InterPro" id="IPR006141">
    <property type="entry name" value="Intein_N"/>
</dbReference>
<dbReference type="Proteomes" id="UP001302949">
    <property type="component" value="Unassembled WGS sequence"/>
</dbReference>
<dbReference type="SMART" id="SM00306">
    <property type="entry name" value="HintN"/>
    <property type="match status" value="1"/>
</dbReference>
<evidence type="ECO:0000259" key="1">
    <source>
        <dbReference type="SMART" id="SM00306"/>
    </source>
</evidence>
<protein>
    <submittedName>
        <fullName evidence="2">Hint domain-containing protein</fullName>
    </submittedName>
</protein>
<dbReference type="RefSeq" id="WP_323298162.1">
    <property type="nucleotide sequence ID" value="NZ_JAYFUM010000022.1"/>
</dbReference>
<reference evidence="2 3" key="1">
    <citation type="submission" date="2023-12" db="EMBL/GenBank/DDBJ databases">
        <title>Novel species of the genus Arcicella isolated from rivers.</title>
        <authorList>
            <person name="Lu H."/>
        </authorList>
    </citation>
    <scope>NUCLEOTIDE SEQUENCE [LARGE SCALE GENOMIC DNA]</scope>
    <source>
        <strain evidence="2 3">KCTC 23307</strain>
    </source>
</reference>
<name>A0ABU5QDT9_9BACT</name>
<feature type="domain" description="Hint" evidence="1">
    <location>
        <begin position="162"/>
        <end position="273"/>
    </location>
</feature>
<dbReference type="Gene3D" id="2.170.16.10">
    <property type="entry name" value="Hedgehog/Intein (Hint) domain"/>
    <property type="match status" value="1"/>
</dbReference>
<evidence type="ECO:0000313" key="3">
    <source>
        <dbReference type="Proteomes" id="UP001302949"/>
    </source>
</evidence>
<dbReference type="CDD" id="cd00081">
    <property type="entry name" value="Hint"/>
    <property type="match status" value="1"/>
</dbReference>
<gene>
    <name evidence="2" type="ORF">VB248_17780</name>
</gene>
<dbReference type="InterPro" id="IPR036844">
    <property type="entry name" value="Hint_dom_sf"/>
</dbReference>
<comment type="caution">
    <text evidence="2">The sequence shown here is derived from an EMBL/GenBank/DDBJ whole genome shotgun (WGS) entry which is preliminary data.</text>
</comment>
<keyword evidence="3" id="KW-1185">Reference proteome</keyword>
<dbReference type="PROSITE" id="PS50817">
    <property type="entry name" value="INTEIN_N_TER"/>
    <property type="match status" value="1"/>
</dbReference>
<sequence length="317" mass="35832">MKKIIYLITFLFLSINIFAQEGEKMGIKFTEFEAVKKIAIKNLDKDTYVKDGNFVLDNSTSPYIFKFSDGIERRIYLYKVLESAGMKEIANLLIFTTPKDGKRINLVVPNPLAEKETWGKYIDDLKDGEKSVSGFSSCIAFVLAKEFSGVAGEKGKEEDKYEYCFAADAKVTMADGQMKNISEVKVGDKVISYNTVKKSAEFTTVEKVDIHENKEFEILKVLLVDPNEMVTASLNVKYRLKSLEATANHPILTDKGSVKMGDLKVGQSVYVFDNELNTFKKYNIFLVNTGNKKVNKVYNLITEKNNYLVNSVVVLKK</sequence>
<organism evidence="2 3">
    <name type="scientific">Arcicella rigui</name>
    <dbReference type="NCBI Taxonomy" id="797020"/>
    <lineage>
        <taxon>Bacteria</taxon>
        <taxon>Pseudomonadati</taxon>
        <taxon>Bacteroidota</taxon>
        <taxon>Cytophagia</taxon>
        <taxon>Cytophagales</taxon>
        <taxon>Flectobacillaceae</taxon>
        <taxon>Arcicella</taxon>
    </lineage>
</organism>
<dbReference type="SUPFAM" id="SSF51294">
    <property type="entry name" value="Hedgehog/intein (Hint) domain"/>
    <property type="match status" value="1"/>
</dbReference>
<evidence type="ECO:0000313" key="2">
    <source>
        <dbReference type="EMBL" id="MEA5141006.1"/>
    </source>
</evidence>
<dbReference type="Pfam" id="PF01079">
    <property type="entry name" value="Hint"/>
    <property type="match status" value="1"/>
</dbReference>
<dbReference type="InterPro" id="IPR001767">
    <property type="entry name" value="Hedgehog_Hint"/>
</dbReference>
<accession>A0ABU5QDT9</accession>
<dbReference type="EMBL" id="JAYFUM010000022">
    <property type="protein sequence ID" value="MEA5141006.1"/>
    <property type="molecule type" value="Genomic_DNA"/>
</dbReference>
<proteinExistence type="predicted"/>